<dbReference type="Gene3D" id="3.40.50.1360">
    <property type="match status" value="1"/>
</dbReference>
<keyword evidence="2 3" id="KW-0413">Isomerase</keyword>
<comment type="caution">
    <text evidence="4">The sequence shown here is derived from an EMBL/GenBank/DDBJ whole genome shotgun (WGS) entry which is preliminary data.</text>
</comment>
<dbReference type="CDD" id="cd01398">
    <property type="entry name" value="RPI_A"/>
    <property type="match status" value="1"/>
</dbReference>
<proteinExistence type="inferred from homology"/>
<evidence type="ECO:0000256" key="2">
    <source>
        <dbReference type="ARBA" id="ARBA00023235"/>
    </source>
</evidence>
<keyword evidence="5" id="KW-1185">Reference proteome</keyword>
<dbReference type="Proteomes" id="UP000017747">
    <property type="component" value="Unassembled WGS sequence"/>
</dbReference>
<evidence type="ECO:0000256" key="1">
    <source>
        <dbReference type="ARBA" id="ARBA00001713"/>
    </source>
</evidence>
<comment type="catalytic activity">
    <reaction evidence="1 3">
        <text>aldehydo-D-ribose 5-phosphate = D-ribulose 5-phosphate</text>
        <dbReference type="Rhea" id="RHEA:14657"/>
        <dbReference type="ChEBI" id="CHEBI:58121"/>
        <dbReference type="ChEBI" id="CHEBI:58273"/>
        <dbReference type="EC" id="5.3.1.6"/>
    </reaction>
</comment>
<feature type="binding site" evidence="3">
    <location>
        <begin position="93"/>
        <end position="96"/>
    </location>
    <ligand>
        <name>substrate</name>
    </ligand>
</feature>
<dbReference type="SUPFAM" id="SSF75445">
    <property type="entry name" value="D-ribose-5-phosphate isomerase (RpiA), lid domain"/>
    <property type="match status" value="1"/>
</dbReference>
<feature type="binding site" evidence="3">
    <location>
        <begin position="80"/>
        <end position="83"/>
    </location>
    <ligand>
        <name>substrate</name>
    </ligand>
</feature>
<dbReference type="InterPro" id="IPR004788">
    <property type="entry name" value="Ribose5P_isomerase_type_A"/>
</dbReference>
<dbReference type="STRING" id="994573.T472_0209895"/>
<organism evidence="4 5">
    <name type="scientific">Youngiibacter fragilis 232.1</name>
    <dbReference type="NCBI Taxonomy" id="994573"/>
    <lineage>
        <taxon>Bacteria</taxon>
        <taxon>Bacillati</taxon>
        <taxon>Bacillota</taxon>
        <taxon>Clostridia</taxon>
        <taxon>Eubacteriales</taxon>
        <taxon>Clostridiaceae</taxon>
        <taxon>Youngiibacter</taxon>
    </lineage>
</organism>
<protein>
    <recommendedName>
        <fullName evidence="3">Ribose-5-phosphate isomerase A</fullName>
        <ecNumber evidence="3">5.3.1.6</ecNumber>
    </recommendedName>
    <alternativeName>
        <fullName evidence="3">Phosphoriboisomerase A</fullName>
        <shortName evidence="3">PRI</shortName>
    </alternativeName>
</protein>
<dbReference type="RefSeq" id="WP_023387709.1">
    <property type="nucleotide sequence ID" value="NZ_AXUN02000172.1"/>
</dbReference>
<comment type="function">
    <text evidence="3">Catalyzes the reversible conversion of ribose-5-phosphate to ribulose 5-phosphate.</text>
</comment>
<feature type="binding site" evidence="3">
    <location>
        <begin position="25"/>
        <end position="28"/>
    </location>
    <ligand>
        <name>substrate</name>
    </ligand>
</feature>
<evidence type="ECO:0000313" key="4">
    <source>
        <dbReference type="EMBL" id="ETA80875.1"/>
    </source>
</evidence>
<dbReference type="Pfam" id="PF06026">
    <property type="entry name" value="Rib_5-P_isom_A"/>
    <property type="match status" value="1"/>
</dbReference>
<dbReference type="InterPro" id="IPR037171">
    <property type="entry name" value="NagB/RpiA_transferase-like"/>
</dbReference>
<dbReference type="eggNOG" id="COG0120">
    <property type="taxonomic scope" value="Bacteria"/>
</dbReference>
<dbReference type="GO" id="GO:0009052">
    <property type="term" value="P:pentose-phosphate shunt, non-oxidative branch"/>
    <property type="evidence" value="ECO:0007669"/>
    <property type="project" value="UniProtKB-UniRule"/>
</dbReference>
<dbReference type="GO" id="GO:0005829">
    <property type="term" value="C:cytosol"/>
    <property type="evidence" value="ECO:0007669"/>
    <property type="project" value="TreeGrafter"/>
</dbReference>
<evidence type="ECO:0000313" key="5">
    <source>
        <dbReference type="Proteomes" id="UP000017747"/>
    </source>
</evidence>
<dbReference type="Gene3D" id="3.30.70.260">
    <property type="match status" value="1"/>
</dbReference>
<dbReference type="NCBIfam" id="TIGR00021">
    <property type="entry name" value="rpiA"/>
    <property type="match status" value="1"/>
</dbReference>
<name>V7I3P1_9CLOT</name>
<dbReference type="AlphaFoldDB" id="V7I3P1"/>
<dbReference type="PANTHER" id="PTHR11934:SF0">
    <property type="entry name" value="RIBOSE-5-PHOSPHATE ISOMERASE"/>
    <property type="match status" value="1"/>
</dbReference>
<dbReference type="EC" id="5.3.1.6" evidence="3"/>
<sequence length="223" mass="24196">MEEKRHAGILAASFVKDGMTVGLGTGSTVYHVIVRLGERVKEGLRIRCVSTSEATTELAESLGLDLIPMSEVLNIDMTIDGADEVDRSCNGIKGGGGALLHEKLVADISRIVVWVVDSSKIVERLGAFPLPIEIVPFFHMQLISKLEGMGFSPRLRMSGSCPFTTDENNYIIDLETGFIEDPEGLHRKLKLMPGVIETGLFITTADIVVVGSKDGAKVLRNTR</sequence>
<dbReference type="PANTHER" id="PTHR11934">
    <property type="entry name" value="RIBOSE-5-PHOSPHATE ISOMERASE"/>
    <property type="match status" value="1"/>
</dbReference>
<comment type="similarity">
    <text evidence="3">Belongs to the ribose 5-phosphate isomerase family.</text>
</comment>
<dbReference type="SUPFAM" id="SSF100950">
    <property type="entry name" value="NagB/RpiA/CoA transferase-like"/>
    <property type="match status" value="1"/>
</dbReference>
<dbReference type="GO" id="GO:0006014">
    <property type="term" value="P:D-ribose metabolic process"/>
    <property type="evidence" value="ECO:0007669"/>
    <property type="project" value="TreeGrafter"/>
</dbReference>
<dbReference type="UniPathway" id="UPA00115">
    <property type="reaction ID" value="UER00412"/>
</dbReference>
<dbReference type="NCBIfam" id="NF001924">
    <property type="entry name" value="PRK00702.1"/>
    <property type="match status" value="1"/>
</dbReference>
<feature type="active site" description="Proton acceptor" evidence="3">
    <location>
        <position position="102"/>
    </location>
</feature>
<evidence type="ECO:0000256" key="3">
    <source>
        <dbReference type="HAMAP-Rule" id="MF_00170"/>
    </source>
</evidence>
<dbReference type="OrthoDB" id="5870696at2"/>
<dbReference type="PATRIC" id="fig|994573.3.peg.1842"/>
<gene>
    <name evidence="3" type="primary">rpiA</name>
    <name evidence="4" type="ORF">T472_0209895</name>
</gene>
<accession>V7I3P1</accession>
<dbReference type="InterPro" id="IPR020672">
    <property type="entry name" value="Ribose5P_isomerase_typA_subgr"/>
</dbReference>
<comment type="subunit">
    <text evidence="3">Homodimer.</text>
</comment>
<dbReference type="GO" id="GO:0004751">
    <property type="term" value="F:ribose-5-phosphate isomerase activity"/>
    <property type="evidence" value="ECO:0007669"/>
    <property type="project" value="UniProtKB-UniRule"/>
</dbReference>
<feature type="binding site" evidence="3">
    <location>
        <position position="120"/>
    </location>
    <ligand>
        <name>substrate</name>
    </ligand>
</feature>
<dbReference type="EMBL" id="AXUN02000172">
    <property type="protein sequence ID" value="ETA80875.1"/>
    <property type="molecule type" value="Genomic_DNA"/>
</dbReference>
<comment type="pathway">
    <text evidence="3">Carbohydrate degradation; pentose phosphate pathway; D-ribose 5-phosphate from D-ribulose 5-phosphate (non-oxidative stage): step 1/1.</text>
</comment>
<dbReference type="FunFam" id="3.40.50.1360:FF:000001">
    <property type="entry name" value="Ribose-5-phosphate isomerase A"/>
    <property type="match status" value="1"/>
</dbReference>
<reference evidence="4 5" key="1">
    <citation type="journal article" date="2014" name="Genome Announc.">
        <title>Genome Sequence of Youngiibacter fragilis, the Type Strain of the Genus Youngiibacter.</title>
        <authorList>
            <person name="Wawrik C.B."/>
            <person name="Callaghan A.V."/>
            <person name="Stamps B.W."/>
            <person name="Wawrik B."/>
        </authorList>
    </citation>
    <scope>NUCLEOTIDE SEQUENCE [LARGE SCALE GENOMIC DNA]</scope>
    <source>
        <strain evidence="4 5">232.1</strain>
    </source>
</reference>
<dbReference type="HAMAP" id="MF_00170">
    <property type="entry name" value="Rib_5P_isom_A"/>
    <property type="match status" value="1"/>
</dbReference>